<dbReference type="Proteomes" id="UP000499080">
    <property type="component" value="Unassembled WGS sequence"/>
</dbReference>
<keyword evidence="2" id="KW-1185">Reference proteome</keyword>
<comment type="caution">
    <text evidence="1">The sequence shown here is derived from an EMBL/GenBank/DDBJ whole genome shotgun (WGS) entry which is preliminary data.</text>
</comment>
<proteinExistence type="predicted"/>
<reference evidence="1 2" key="1">
    <citation type="journal article" date="2019" name="Sci. Rep.">
        <title>Orb-weaving spider Araneus ventricosus genome elucidates the spidroin gene catalogue.</title>
        <authorList>
            <person name="Kono N."/>
            <person name="Nakamura H."/>
            <person name="Ohtoshi R."/>
            <person name="Moran D.A.P."/>
            <person name="Shinohara A."/>
            <person name="Yoshida Y."/>
            <person name="Fujiwara M."/>
            <person name="Mori M."/>
            <person name="Tomita M."/>
            <person name="Arakawa K."/>
        </authorList>
    </citation>
    <scope>NUCLEOTIDE SEQUENCE [LARGE SCALE GENOMIC DNA]</scope>
</reference>
<dbReference type="AlphaFoldDB" id="A0A4Y2IQK4"/>
<gene>
    <name evidence="1" type="ORF">AVEN_209506_1</name>
</gene>
<organism evidence="1 2">
    <name type="scientific">Araneus ventricosus</name>
    <name type="common">Orbweaver spider</name>
    <name type="synonym">Epeira ventricosa</name>
    <dbReference type="NCBI Taxonomy" id="182803"/>
    <lineage>
        <taxon>Eukaryota</taxon>
        <taxon>Metazoa</taxon>
        <taxon>Ecdysozoa</taxon>
        <taxon>Arthropoda</taxon>
        <taxon>Chelicerata</taxon>
        <taxon>Arachnida</taxon>
        <taxon>Araneae</taxon>
        <taxon>Araneomorphae</taxon>
        <taxon>Entelegynae</taxon>
        <taxon>Araneoidea</taxon>
        <taxon>Araneidae</taxon>
        <taxon>Araneus</taxon>
    </lineage>
</organism>
<name>A0A4Y2IQK4_ARAVE</name>
<evidence type="ECO:0000313" key="1">
    <source>
        <dbReference type="EMBL" id="GBM79172.1"/>
    </source>
</evidence>
<evidence type="ECO:0000313" key="2">
    <source>
        <dbReference type="Proteomes" id="UP000499080"/>
    </source>
</evidence>
<sequence>MAIVSVGLMHAKSDVGQTSSRWCDMEIWRGMRYLRCRPYHLNAVQNYEARPKNSPRVVSKRHPNMTKLNQALPVPNLRDRVIIPIPSFTPLSVCISLI</sequence>
<protein>
    <submittedName>
        <fullName evidence="1">Uncharacterized protein</fullName>
    </submittedName>
</protein>
<dbReference type="EMBL" id="BGPR01002806">
    <property type="protein sequence ID" value="GBM79172.1"/>
    <property type="molecule type" value="Genomic_DNA"/>
</dbReference>
<accession>A0A4Y2IQK4</accession>